<dbReference type="RefSeq" id="WP_273305224.1">
    <property type="nucleotide sequence ID" value="NZ_DYUD01000009.1"/>
</dbReference>
<dbReference type="Pfam" id="PF14125">
    <property type="entry name" value="DUF4292"/>
    <property type="match status" value="1"/>
</dbReference>
<evidence type="ECO:0000313" key="1">
    <source>
        <dbReference type="EMBL" id="HJG88139.1"/>
    </source>
</evidence>
<dbReference type="Proteomes" id="UP000757103">
    <property type="component" value="Unassembled WGS sequence"/>
</dbReference>
<reference evidence="1" key="1">
    <citation type="journal article" date="2021" name="PeerJ">
        <title>Extensive microbial diversity within the chicken gut microbiome revealed by metagenomics and culture.</title>
        <authorList>
            <person name="Gilroy R."/>
            <person name="Ravi A."/>
            <person name="Getino M."/>
            <person name="Pursley I."/>
            <person name="Horton D.L."/>
            <person name="Alikhan N.F."/>
            <person name="Baker D."/>
            <person name="Gharbi K."/>
            <person name="Hall N."/>
            <person name="Watson M."/>
            <person name="Adriaenssens E.M."/>
            <person name="Foster-Nyarko E."/>
            <person name="Jarju S."/>
            <person name="Secka A."/>
            <person name="Antonio M."/>
            <person name="Oren A."/>
            <person name="Chaudhuri R.R."/>
            <person name="La Ragione R."/>
            <person name="Hildebrand F."/>
            <person name="Pallen M.J."/>
        </authorList>
    </citation>
    <scope>NUCLEOTIDE SEQUENCE</scope>
    <source>
        <strain evidence="1">CHK121-7720</strain>
    </source>
</reference>
<dbReference type="AlphaFoldDB" id="A0A921MPJ0"/>
<proteinExistence type="predicted"/>
<gene>
    <name evidence="1" type="ORF">K8U91_01490</name>
</gene>
<dbReference type="InterPro" id="IPR025634">
    <property type="entry name" value="DUF4292"/>
</dbReference>
<accession>A0A921MPJ0</accession>
<comment type="caution">
    <text evidence="1">The sequence shown here is derived from an EMBL/GenBank/DDBJ whole genome shotgun (WGS) entry which is preliminary data.</text>
</comment>
<protein>
    <submittedName>
        <fullName evidence="1">DUF4292 domain-containing protein</fullName>
    </submittedName>
</protein>
<evidence type="ECO:0000313" key="2">
    <source>
        <dbReference type="Proteomes" id="UP000757103"/>
    </source>
</evidence>
<name>A0A921MPJ0_9BACT</name>
<reference evidence="1" key="2">
    <citation type="submission" date="2021-09" db="EMBL/GenBank/DDBJ databases">
        <authorList>
            <person name="Gilroy R."/>
        </authorList>
    </citation>
    <scope>NUCLEOTIDE SEQUENCE</scope>
    <source>
        <strain evidence="1">CHK121-7720</strain>
    </source>
</reference>
<dbReference type="EMBL" id="DYUD01000009">
    <property type="protein sequence ID" value="HJG88139.1"/>
    <property type="molecule type" value="Genomic_DNA"/>
</dbReference>
<sequence length="276" mass="30371">MRYIPIALCIVLLSVLAGCKGGKELATGQSVPQEIRNDFENLVASYPQWSTFSSKGSADLALGQGGSLSASTQVRMVRGESLQISVRIFLGIEVARLYMTRDSLFLVDKMQRRYMAESLADIGNQLAQTFSLATVQDALLGRIFLLDTTSGQYRIDDFEVVASGSSRWSLLPRRQDARFGYRFDLNGTKLLSTKCTSADGRKSVVCHYADFIRQGQSDNFPTSMQLALTGLSLPLSLNLHYDASSVAWNGSVSVEKPNLSRYTRVTAAQLLKELSL</sequence>
<organism evidence="1 2">
    <name type="scientific">Barnesiella viscericola</name>
    <dbReference type="NCBI Taxonomy" id="397865"/>
    <lineage>
        <taxon>Bacteria</taxon>
        <taxon>Pseudomonadati</taxon>
        <taxon>Bacteroidota</taxon>
        <taxon>Bacteroidia</taxon>
        <taxon>Bacteroidales</taxon>
        <taxon>Barnesiellaceae</taxon>
        <taxon>Barnesiella</taxon>
    </lineage>
</organism>
<dbReference type="PROSITE" id="PS51257">
    <property type="entry name" value="PROKAR_LIPOPROTEIN"/>
    <property type="match status" value="1"/>
</dbReference>